<sequence>MVDKKTFKQGLASGYIDSKGAVFGGESVEVQGEKEEPKVGNETKGQRQVRQTDNKHSQMVTLGKHATPQWRNKQTPSNSDTIEFGTFRHLTTLPNSQPIPLLN</sequence>
<feature type="region of interest" description="Disordered" evidence="1">
    <location>
        <begin position="27"/>
        <end position="82"/>
    </location>
</feature>
<organism evidence="2 3">
    <name type="scientific">Sphenostylis stenocarpa</name>
    <dbReference type="NCBI Taxonomy" id="92480"/>
    <lineage>
        <taxon>Eukaryota</taxon>
        <taxon>Viridiplantae</taxon>
        <taxon>Streptophyta</taxon>
        <taxon>Embryophyta</taxon>
        <taxon>Tracheophyta</taxon>
        <taxon>Spermatophyta</taxon>
        <taxon>Magnoliopsida</taxon>
        <taxon>eudicotyledons</taxon>
        <taxon>Gunneridae</taxon>
        <taxon>Pentapetalae</taxon>
        <taxon>rosids</taxon>
        <taxon>fabids</taxon>
        <taxon>Fabales</taxon>
        <taxon>Fabaceae</taxon>
        <taxon>Papilionoideae</taxon>
        <taxon>50 kb inversion clade</taxon>
        <taxon>NPAAA clade</taxon>
        <taxon>indigoferoid/millettioid clade</taxon>
        <taxon>Phaseoleae</taxon>
        <taxon>Sphenostylis</taxon>
    </lineage>
</organism>
<keyword evidence="3" id="KW-1185">Reference proteome</keyword>
<dbReference type="EMBL" id="OY731405">
    <property type="protein sequence ID" value="CAJ1970633.1"/>
    <property type="molecule type" value="Genomic_DNA"/>
</dbReference>
<feature type="compositionally biased region" description="Polar residues" evidence="1">
    <location>
        <begin position="69"/>
        <end position="81"/>
    </location>
</feature>
<proteinExistence type="predicted"/>
<feature type="compositionally biased region" description="Basic and acidic residues" evidence="1">
    <location>
        <begin position="31"/>
        <end position="56"/>
    </location>
</feature>
<evidence type="ECO:0000313" key="3">
    <source>
        <dbReference type="Proteomes" id="UP001189624"/>
    </source>
</evidence>
<accession>A0AA86SQP3</accession>
<evidence type="ECO:0000313" key="2">
    <source>
        <dbReference type="EMBL" id="CAJ1970633.1"/>
    </source>
</evidence>
<dbReference type="Proteomes" id="UP001189624">
    <property type="component" value="Chromosome 8"/>
</dbReference>
<reference evidence="2" key="1">
    <citation type="submission" date="2023-10" db="EMBL/GenBank/DDBJ databases">
        <authorList>
            <person name="Domelevo Entfellner J.-B."/>
        </authorList>
    </citation>
    <scope>NUCLEOTIDE SEQUENCE</scope>
</reference>
<protein>
    <submittedName>
        <fullName evidence="2">Uncharacterized protein</fullName>
    </submittedName>
</protein>
<dbReference type="Gramene" id="rna-AYBTSS11_LOCUS22618">
    <property type="protein sequence ID" value="CAJ1970633.1"/>
    <property type="gene ID" value="gene-AYBTSS11_LOCUS22618"/>
</dbReference>
<gene>
    <name evidence="2" type="ORF">AYBTSS11_LOCUS22618</name>
</gene>
<dbReference type="AlphaFoldDB" id="A0AA86SQP3"/>
<evidence type="ECO:0000256" key="1">
    <source>
        <dbReference type="SAM" id="MobiDB-lite"/>
    </source>
</evidence>
<name>A0AA86SQP3_9FABA</name>